<protein>
    <submittedName>
        <fullName evidence="2">Uncharacterized protein</fullName>
    </submittedName>
</protein>
<organism evidence="2 3">
    <name type="scientific">Bifidobacterium longum subsp. longum</name>
    <dbReference type="NCBI Taxonomy" id="1679"/>
    <lineage>
        <taxon>Bacteria</taxon>
        <taxon>Bacillati</taxon>
        <taxon>Actinomycetota</taxon>
        <taxon>Actinomycetes</taxon>
        <taxon>Bifidobacteriales</taxon>
        <taxon>Bifidobacteriaceae</taxon>
        <taxon>Bifidobacterium</taxon>
    </lineage>
</organism>
<name>A0ABD7WKI6_BIFLL</name>
<feature type="region of interest" description="Disordered" evidence="1">
    <location>
        <begin position="48"/>
        <end position="67"/>
    </location>
</feature>
<accession>A0ABD7WKI6</accession>
<gene>
    <name evidence="2" type="ORF">PWA56_00060</name>
</gene>
<dbReference type="EMBL" id="CP118598">
    <property type="protein sequence ID" value="WDY40310.1"/>
    <property type="molecule type" value="Genomic_DNA"/>
</dbReference>
<sequence>MSRAVPSCRWLEWVFLAFMWTASSLNQPKIKIIKNIKKIKIIKSWVEPTEENSRGDNDSAAIRGDNN</sequence>
<evidence type="ECO:0000313" key="2">
    <source>
        <dbReference type="EMBL" id="WDY40310.1"/>
    </source>
</evidence>
<proteinExistence type="predicted"/>
<reference evidence="2 3" key="1">
    <citation type="submission" date="2023-02" db="EMBL/GenBank/DDBJ databases">
        <authorList>
            <person name="Pan L."/>
        </authorList>
    </citation>
    <scope>NUCLEOTIDE SEQUENCE [LARGE SCALE GENOMIC DNA]</scope>
    <source>
        <strain evidence="2 3">F2</strain>
    </source>
</reference>
<dbReference type="AlphaFoldDB" id="A0ABD7WKI6"/>
<dbReference type="Proteomes" id="UP001221506">
    <property type="component" value="Chromosome"/>
</dbReference>
<evidence type="ECO:0000313" key="3">
    <source>
        <dbReference type="Proteomes" id="UP001221506"/>
    </source>
</evidence>
<evidence type="ECO:0000256" key="1">
    <source>
        <dbReference type="SAM" id="MobiDB-lite"/>
    </source>
</evidence>